<protein>
    <submittedName>
        <fullName evidence="2">Uncharacterized protein</fullName>
    </submittedName>
</protein>
<feature type="compositionally biased region" description="Low complexity" evidence="1">
    <location>
        <begin position="142"/>
        <end position="151"/>
    </location>
</feature>
<name>A0A9W8P760_9AGAR</name>
<feature type="compositionally biased region" description="Polar residues" evidence="1">
    <location>
        <begin position="121"/>
        <end position="132"/>
    </location>
</feature>
<feature type="region of interest" description="Disordered" evidence="1">
    <location>
        <begin position="1"/>
        <end position="21"/>
    </location>
</feature>
<gene>
    <name evidence="2" type="ORF">DFH05DRAFT_1472661</name>
</gene>
<dbReference type="EMBL" id="JANVFU010000002">
    <property type="protein sequence ID" value="KAJ3748427.1"/>
    <property type="molecule type" value="Genomic_DNA"/>
</dbReference>
<dbReference type="Proteomes" id="UP001142393">
    <property type="component" value="Unassembled WGS sequence"/>
</dbReference>
<sequence length="479" mass="52465">MTDYGGRPEFDLCDSASATSSTLVITPSSGRDILKRHTQSGSIVHRTQEFNDVNFLNSPQPLRLHQLPPYFQSTMFQSQSTGKGPIQPHVSNLPRRKPKQSSAGALPREPPTLVKPDAVKSLSSTSIRTNAAKSPSPPRSSPSPSTSSSKSRGLKAYLVDDEPSRSIAGVYVKPITPIAPVLEVGNALNPSKGHIQPHITNVPRRRARRPHLPLRAQTPVEQRRLREKEAWKKARCLQEVIKGSGVWVAFWDWERAFEDSDDEDQSNVSFVDELLHAERIIQVITREQRDLDLVASTDGIEDAPKNVLKLFLPLEIVRVRDDGVSHLSIKQISLARRFLLNMISPLTTGGRDSASETVALTSVPTTPTTSSTPSISCCSSSLTSPFASPTSSPYSLPPSSTSSERKRLIITVPKGECAVDALALVVVAFSVLGDIPEASTPFILEFLIRLYDLEGLDHHWQGALSCDGVEWLEGVLQVQ</sequence>
<feature type="compositionally biased region" description="Basic and acidic residues" evidence="1">
    <location>
        <begin position="1"/>
        <end position="10"/>
    </location>
</feature>
<dbReference type="AlphaFoldDB" id="A0A9W8P760"/>
<evidence type="ECO:0000256" key="1">
    <source>
        <dbReference type="SAM" id="MobiDB-lite"/>
    </source>
</evidence>
<proteinExistence type="predicted"/>
<feature type="region of interest" description="Disordered" evidence="1">
    <location>
        <begin position="75"/>
        <end position="153"/>
    </location>
</feature>
<evidence type="ECO:0000313" key="2">
    <source>
        <dbReference type="EMBL" id="KAJ3748427.1"/>
    </source>
</evidence>
<keyword evidence="3" id="KW-1185">Reference proteome</keyword>
<evidence type="ECO:0000313" key="3">
    <source>
        <dbReference type="Proteomes" id="UP001142393"/>
    </source>
</evidence>
<comment type="caution">
    <text evidence="2">The sequence shown here is derived from an EMBL/GenBank/DDBJ whole genome shotgun (WGS) entry which is preliminary data.</text>
</comment>
<reference evidence="2 3" key="1">
    <citation type="journal article" date="2023" name="Proc. Natl. Acad. Sci. U.S.A.">
        <title>A global phylogenomic analysis of the shiitake genus Lentinula.</title>
        <authorList>
            <person name="Sierra-Patev S."/>
            <person name="Min B."/>
            <person name="Naranjo-Ortiz M."/>
            <person name="Looney B."/>
            <person name="Konkel Z."/>
            <person name="Slot J.C."/>
            <person name="Sakamoto Y."/>
            <person name="Steenwyk J.L."/>
            <person name="Rokas A."/>
            <person name="Carro J."/>
            <person name="Camarero S."/>
            <person name="Ferreira P."/>
            <person name="Molpeceres G."/>
            <person name="Ruiz-Duenas F.J."/>
            <person name="Serrano A."/>
            <person name="Henrissat B."/>
            <person name="Drula E."/>
            <person name="Hughes K.W."/>
            <person name="Mata J.L."/>
            <person name="Ishikawa N.K."/>
            <person name="Vargas-Isla R."/>
            <person name="Ushijima S."/>
            <person name="Smith C.A."/>
            <person name="Donoghue J."/>
            <person name="Ahrendt S."/>
            <person name="Andreopoulos W."/>
            <person name="He G."/>
            <person name="LaButti K."/>
            <person name="Lipzen A."/>
            <person name="Ng V."/>
            <person name="Riley R."/>
            <person name="Sandor L."/>
            <person name="Barry K."/>
            <person name="Martinez A.T."/>
            <person name="Xiao Y."/>
            <person name="Gibbons J.G."/>
            <person name="Terashima K."/>
            <person name="Grigoriev I.V."/>
            <person name="Hibbett D."/>
        </authorList>
    </citation>
    <scope>NUCLEOTIDE SEQUENCE [LARGE SCALE GENOMIC DNA]</scope>
    <source>
        <strain evidence="2 3">TFB7810</strain>
    </source>
</reference>
<accession>A0A9W8P760</accession>
<organism evidence="2 3">
    <name type="scientific">Lentinula detonsa</name>
    <dbReference type="NCBI Taxonomy" id="2804962"/>
    <lineage>
        <taxon>Eukaryota</taxon>
        <taxon>Fungi</taxon>
        <taxon>Dikarya</taxon>
        <taxon>Basidiomycota</taxon>
        <taxon>Agaricomycotina</taxon>
        <taxon>Agaricomycetes</taxon>
        <taxon>Agaricomycetidae</taxon>
        <taxon>Agaricales</taxon>
        <taxon>Marasmiineae</taxon>
        <taxon>Omphalotaceae</taxon>
        <taxon>Lentinula</taxon>
    </lineage>
</organism>